<gene>
    <name evidence="2" type="ORF">BDW02DRAFT_586388</name>
</gene>
<dbReference type="EMBL" id="ML975258">
    <property type="protein sequence ID" value="KAF1837732.1"/>
    <property type="molecule type" value="Genomic_DNA"/>
</dbReference>
<dbReference type="OrthoDB" id="66144at2759"/>
<proteinExistence type="predicted"/>
<dbReference type="PANTHER" id="PTHR43861:SF3">
    <property type="entry name" value="PUTATIVE (AFU_ORTHOLOGUE AFUA_2G14390)-RELATED"/>
    <property type="match status" value="1"/>
</dbReference>
<dbReference type="PANTHER" id="PTHR43861">
    <property type="entry name" value="TRANS-ACONITATE 2-METHYLTRANSFERASE-RELATED"/>
    <property type="match status" value="1"/>
</dbReference>
<protein>
    <submittedName>
        <fullName evidence="2">S-adenosyl-L-methionine-dependent methyltransferase</fullName>
    </submittedName>
</protein>
<dbReference type="GO" id="GO:0008168">
    <property type="term" value="F:methyltransferase activity"/>
    <property type="evidence" value="ECO:0007669"/>
    <property type="project" value="UniProtKB-KW"/>
</dbReference>
<dbReference type="SUPFAM" id="SSF53335">
    <property type="entry name" value="S-adenosyl-L-methionine-dependent methyltransferases"/>
    <property type="match status" value="1"/>
</dbReference>
<evidence type="ECO:0000313" key="3">
    <source>
        <dbReference type="Proteomes" id="UP000800040"/>
    </source>
</evidence>
<keyword evidence="1 2" id="KW-0808">Transferase</keyword>
<dbReference type="CDD" id="cd02440">
    <property type="entry name" value="AdoMet_MTases"/>
    <property type="match status" value="1"/>
</dbReference>
<organism evidence="2 3">
    <name type="scientific">Decorospora gaudefroyi</name>
    <dbReference type="NCBI Taxonomy" id="184978"/>
    <lineage>
        <taxon>Eukaryota</taxon>
        <taxon>Fungi</taxon>
        <taxon>Dikarya</taxon>
        <taxon>Ascomycota</taxon>
        <taxon>Pezizomycotina</taxon>
        <taxon>Dothideomycetes</taxon>
        <taxon>Pleosporomycetidae</taxon>
        <taxon>Pleosporales</taxon>
        <taxon>Pleosporineae</taxon>
        <taxon>Pleosporaceae</taxon>
        <taxon>Decorospora</taxon>
    </lineage>
</organism>
<keyword evidence="2" id="KW-0489">Methyltransferase</keyword>
<accession>A0A6A5KP27</accession>
<reference evidence="2" key="1">
    <citation type="submission" date="2020-01" db="EMBL/GenBank/DDBJ databases">
        <authorList>
            <consortium name="DOE Joint Genome Institute"/>
            <person name="Haridas S."/>
            <person name="Albert R."/>
            <person name="Binder M."/>
            <person name="Bloem J."/>
            <person name="Labutti K."/>
            <person name="Salamov A."/>
            <person name="Andreopoulos B."/>
            <person name="Baker S.E."/>
            <person name="Barry K."/>
            <person name="Bills G."/>
            <person name="Bluhm B.H."/>
            <person name="Cannon C."/>
            <person name="Castanera R."/>
            <person name="Culley D.E."/>
            <person name="Daum C."/>
            <person name="Ezra D."/>
            <person name="Gonzalez J.B."/>
            <person name="Henrissat B."/>
            <person name="Kuo A."/>
            <person name="Liang C."/>
            <person name="Lipzen A."/>
            <person name="Lutzoni F."/>
            <person name="Magnuson J."/>
            <person name="Mondo S."/>
            <person name="Nolan M."/>
            <person name="Ohm R."/>
            <person name="Pangilinan J."/>
            <person name="Park H.-J."/>
            <person name="Ramirez L."/>
            <person name="Alfaro M."/>
            <person name="Sun H."/>
            <person name="Tritt A."/>
            <person name="Yoshinaga Y."/>
            <person name="Zwiers L.-H."/>
            <person name="Turgeon B.G."/>
            <person name="Goodwin S.B."/>
            <person name="Spatafora J.W."/>
            <person name="Crous P.W."/>
            <person name="Grigoriev I.V."/>
        </authorList>
    </citation>
    <scope>NUCLEOTIDE SEQUENCE</scope>
    <source>
        <strain evidence="2">P77</strain>
    </source>
</reference>
<name>A0A6A5KP27_9PLEO</name>
<dbReference type="GO" id="GO:0032259">
    <property type="term" value="P:methylation"/>
    <property type="evidence" value="ECO:0007669"/>
    <property type="project" value="UniProtKB-KW"/>
</dbReference>
<dbReference type="Gene3D" id="3.40.50.150">
    <property type="entry name" value="Vaccinia Virus protein VP39"/>
    <property type="match status" value="1"/>
</dbReference>
<dbReference type="Pfam" id="PF13489">
    <property type="entry name" value="Methyltransf_23"/>
    <property type="match status" value="1"/>
</dbReference>
<dbReference type="InterPro" id="IPR029063">
    <property type="entry name" value="SAM-dependent_MTases_sf"/>
</dbReference>
<sequence>MSSSQEINNTRFNAEAQEWDSNIKHVESTAKAVEAIKRYVPGFKAGTNKDLNILELGCGTGLLSFALAPSVHSLLGIDTADGMLHAFDTKLSDHPKNTASPPNLSAINHYLTTPDVPEVQAAATKLHNAPPSTPKLRFDVIVSHLTLHHIASLSDMLRTLHACLKPGGCVALTDYEDFGAGAIPFHPVSKRAGVERHGIRRQEMEELLVATGFGGVRVEEAFVLRKEVEAEDGMPVRELDFPFLMCFGVRD</sequence>
<dbReference type="Proteomes" id="UP000800040">
    <property type="component" value="Unassembled WGS sequence"/>
</dbReference>
<dbReference type="AlphaFoldDB" id="A0A6A5KP27"/>
<evidence type="ECO:0000313" key="2">
    <source>
        <dbReference type="EMBL" id="KAF1837732.1"/>
    </source>
</evidence>
<evidence type="ECO:0000256" key="1">
    <source>
        <dbReference type="ARBA" id="ARBA00022679"/>
    </source>
</evidence>
<keyword evidence="3" id="KW-1185">Reference proteome</keyword>